<comment type="similarity">
    <text evidence="1">Belongs to the SMP-30/CGR1 family.</text>
</comment>
<dbReference type="PANTHER" id="PTHR10907:SF47">
    <property type="entry name" value="REGUCALCIN"/>
    <property type="match status" value="1"/>
</dbReference>
<dbReference type="InterPro" id="IPR005511">
    <property type="entry name" value="SMP-30"/>
</dbReference>
<feature type="binding site" evidence="3">
    <location>
        <position position="149"/>
    </location>
    <ligand>
        <name>a divalent metal cation</name>
        <dbReference type="ChEBI" id="CHEBI:60240"/>
    </ligand>
</feature>
<dbReference type="PANTHER" id="PTHR10907">
    <property type="entry name" value="REGUCALCIN"/>
    <property type="match status" value="1"/>
</dbReference>
<dbReference type="InterPro" id="IPR013658">
    <property type="entry name" value="SGL"/>
</dbReference>
<evidence type="ECO:0000313" key="5">
    <source>
        <dbReference type="EMBL" id="TSH93110.1"/>
    </source>
</evidence>
<name>A0A556AJR8_9BURK</name>
<evidence type="ECO:0000256" key="1">
    <source>
        <dbReference type="ARBA" id="ARBA00008853"/>
    </source>
</evidence>
<feature type="binding site" evidence="3">
    <location>
        <position position="100"/>
    </location>
    <ligand>
        <name>substrate</name>
    </ligand>
</feature>
<proteinExistence type="inferred from homology"/>
<dbReference type="SUPFAM" id="SSF63829">
    <property type="entry name" value="Calcium-dependent phosphotriesterase"/>
    <property type="match status" value="1"/>
</dbReference>
<dbReference type="InterPro" id="IPR011042">
    <property type="entry name" value="6-blade_b-propeller_TolB-like"/>
</dbReference>
<keyword evidence="3" id="KW-0862">Zinc</keyword>
<protein>
    <submittedName>
        <fullName evidence="5">SMP-30/gluconolactonase/LRE family protein</fullName>
    </submittedName>
</protein>
<feature type="domain" description="SMP-30/Gluconolactonase/LRE-like region" evidence="4">
    <location>
        <begin position="13"/>
        <end position="256"/>
    </location>
</feature>
<dbReference type="OrthoDB" id="9775406at2"/>
<feature type="binding site" evidence="3">
    <location>
        <position position="198"/>
    </location>
    <ligand>
        <name>a divalent metal cation</name>
        <dbReference type="ChEBI" id="CHEBI:60240"/>
    </ligand>
</feature>
<dbReference type="Proteomes" id="UP000318405">
    <property type="component" value="Unassembled WGS sequence"/>
</dbReference>
<evidence type="ECO:0000256" key="3">
    <source>
        <dbReference type="PIRSR" id="PIRSR605511-2"/>
    </source>
</evidence>
<dbReference type="Gene3D" id="2.120.10.30">
    <property type="entry name" value="TolB, C-terminal domain"/>
    <property type="match status" value="1"/>
</dbReference>
<dbReference type="GO" id="GO:0019853">
    <property type="term" value="P:L-ascorbic acid biosynthetic process"/>
    <property type="evidence" value="ECO:0007669"/>
    <property type="project" value="TreeGrafter"/>
</dbReference>
<sequence length="292" mass="30860">MDIERIGMLDTALGECPLWHPAEQRLWLLDCRAGALHTLDPADGATTTRHVPAPAGSFAFNADGRLVVALKEEVGLLDPATGELTVLGRIGDSHPNLRLNDGTALPDGSFLVGTMHTQRAEGEAPLGGLYRLAPDGAFGCVDTGYGVTNGPRVSPLDGRLYVCDSSVRRIDSYALAPDGSLAERRPFVHTDDLGSAPDGCVFDTEGGLWTALVHAGALVRFAPDTRVTHRIELPLTHPAALCFGGPELDEIYVTSIRDSGRLRGDGPLDGAVLRVRGVGMRGLPSPTCRIAG</sequence>
<evidence type="ECO:0000313" key="6">
    <source>
        <dbReference type="Proteomes" id="UP000318405"/>
    </source>
</evidence>
<organism evidence="5 6">
    <name type="scientific">Verticiella sediminum</name>
    <dbReference type="NCBI Taxonomy" id="1247510"/>
    <lineage>
        <taxon>Bacteria</taxon>
        <taxon>Pseudomonadati</taxon>
        <taxon>Pseudomonadota</taxon>
        <taxon>Betaproteobacteria</taxon>
        <taxon>Burkholderiales</taxon>
        <taxon>Alcaligenaceae</taxon>
        <taxon>Verticiella</taxon>
    </lineage>
</organism>
<dbReference type="GO" id="GO:0004341">
    <property type="term" value="F:gluconolactonase activity"/>
    <property type="evidence" value="ECO:0007669"/>
    <property type="project" value="TreeGrafter"/>
</dbReference>
<evidence type="ECO:0000256" key="2">
    <source>
        <dbReference type="PIRSR" id="PIRSR605511-1"/>
    </source>
</evidence>
<keyword evidence="6" id="KW-1185">Reference proteome</keyword>
<feature type="binding site" evidence="3">
    <location>
        <position position="15"/>
    </location>
    <ligand>
        <name>a divalent metal cation</name>
        <dbReference type="ChEBI" id="CHEBI:60240"/>
    </ligand>
</feature>
<dbReference type="PRINTS" id="PR01790">
    <property type="entry name" value="SMP30FAMILY"/>
</dbReference>
<dbReference type="Pfam" id="PF08450">
    <property type="entry name" value="SGL"/>
    <property type="match status" value="1"/>
</dbReference>
<comment type="cofactor">
    <cofactor evidence="3">
        <name>Zn(2+)</name>
        <dbReference type="ChEBI" id="CHEBI:29105"/>
    </cofactor>
    <text evidence="3">Binds 1 divalent metal cation per subunit.</text>
</comment>
<feature type="binding site" evidence="3">
    <location>
        <position position="98"/>
    </location>
    <ligand>
        <name>substrate</name>
    </ligand>
</feature>
<comment type="caution">
    <text evidence="5">The sequence shown here is derived from an EMBL/GenBank/DDBJ whole genome shotgun (WGS) entry which is preliminary data.</text>
</comment>
<dbReference type="AlphaFoldDB" id="A0A556AJR8"/>
<dbReference type="GO" id="GO:0005509">
    <property type="term" value="F:calcium ion binding"/>
    <property type="evidence" value="ECO:0007669"/>
    <property type="project" value="TreeGrafter"/>
</dbReference>
<reference evidence="5 6" key="1">
    <citation type="submission" date="2019-07" db="EMBL/GenBank/DDBJ databases">
        <title>Qingshengfaniella alkalisoli gen. nov., sp. nov., isolated from saline soil.</title>
        <authorList>
            <person name="Xu L."/>
            <person name="Huang X.-X."/>
            <person name="Sun J.-Q."/>
        </authorList>
    </citation>
    <scope>NUCLEOTIDE SEQUENCE [LARGE SCALE GENOMIC DNA]</scope>
    <source>
        <strain evidence="5 6">DSM 27279</strain>
    </source>
</reference>
<feature type="active site" description="Proton donor/acceptor" evidence="2">
    <location>
        <position position="198"/>
    </location>
</feature>
<gene>
    <name evidence="5" type="ORF">FOZ76_15355</name>
</gene>
<evidence type="ECO:0000259" key="4">
    <source>
        <dbReference type="Pfam" id="PF08450"/>
    </source>
</evidence>
<accession>A0A556AJR8</accession>
<dbReference type="EMBL" id="VLTJ01000029">
    <property type="protein sequence ID" value="TSH93110.1"/>
    <property type="molecule type" value="Genomic_DNA"/>
</dbReference>
<keyword evidence="3" id="KW-0479">Metal-binding</keyword>